<comment type="similarity">
    <text evidence="7">Belongs to the ATPase delta chain family.</text>
</comment>
<gene>
    <name evidence="7" type="primary">atpH</name>
    <name evidence="8" type="ORF">ACFSBI_08945</name>
</gene>
<dbReference type="PRINTS" id="PR00125">
    <property type="entry name" value="ATPASEDELTA"/>
</dbReference>
<comment type="caution">
    <text evidence="8">The sequence shown here is derived from an EMBL/GenBank/DDBJ whole genome shotgun (WGS) entry which is preliminary data.</text>
</comment>
<evidence type="ECO:0000256" key="2">
    <source>
        <dbReference type="ARBA" id="ARBA00022448"/>
    </source>
</evidence>
<keyword evidence="9" id="KW-1185">Reference proteome</keyword>
<evidence type="ECO:0000256" key="5">
    <source>
        <dbReference type="ARBA" id="ARBA00023136"/>
    </source>
</evidence>
<evidence type="ECO:0000256" key="6">
    <source>
        <dbReference type="ARBA" id="ARBA00023310"/>
    </source>
</evidence>
<dbReference type="EMBL" id="JBHUEA010000012">
    <property type="protein sequence ID" value="MFD1721676.1"/>
    <property type="molecule type" value="Genomic_DNA"/>
</dbReference>
<accession>A0ABW4LHN4</accession>
<proteinExistence type="inferred from homology"/>
<comment type="function">
    <text evidence="7">F(1)F(0) ATP synthase produces ATP from ADP in the presence of a proton or sodium gradient. F-type ATPases consist of two structural domains, F(1) containing the extramembraneous catalytic core and F(0) containing the membrane proton channel, linked together by a central stalk and a peripheral stalk. During catalysis, ATP synthesis in the catalytic domain of F(1) is coupled via a rotary mechanism of the central stalk subunits to proton translocation.</text>
</comment>
<dbReference type="NCBIfam" id="NF009967">
    <property type="entry name" value="PRK13430.1"/>
    <property type="match status" value="1"/>
</dbReference>
<evidence type="ECO:0000256" key="1">
    <source>
        <dbReference type="ARBA" id="ARBA00004370"/>
    </source>
</evidence>
<evidence type="ECO:0000256" key="7">
    <source>
        <dbReference type="HAMAP-Rule" id="MF_01416"/>
    </source>
</evidence>
<keyword evidence="3 7" id="KW-0375">Hydrogen ion transport</keyword>
<sequence>MGAATRASTARAVEALTALKRPDAAIGPELLAAARAVASSHQLTAVLADPGVPEEQREALVSRVFAASKPQTRQLLAALVSGRWSDADDLVGGIEELGFRALAAGARGDGLERELFVVQRTIASDGVLELALGGQAAPAEARTALVDAVLTDAKPATREIVRHVVLLPRGRKPVEGMRHAQQVVAEARGLLVAVVQVARPLTDAQADALADRLQTAYGRKISVNQVIDPALVGGVRVTVGDEVIDGTVRARLDDLRQRLAG</sequence>
<dbReference type="PANTHER" id="PTHR11910">
    <property type="entry name" value="ATP SYNTHASE DELTA CHAIN"/>
    <property type="match status" value="1"/>
</dbReference>
<organism evidence="8 9">
    <name type="scientific">Amnibacterium endophyticum</name>
    <dbReference type="NCBI Taxonomy" id="2109337"/>
    <lineage>
        <taxon>Bacteria</taxon>
        <taxon>Bacillati</taxon>
        <taxon>Actinomycetota</taxon>
        <taxon>Actinomycetes</taxon>
        <taxon>Micrococcales</taxon>
        <taxon>Microbacteriaceae</taxon>
        <taxon>Amnibacterium</taxon>
    </lineage>
</organism>
<dbReference type="RefSeq" id="WP_377934133.1">
    <property type="nucleotide sequence ID" value="NZ_JBHUEA010000012.1"/>
</dbReference>
<keyword evidence="5 7" id="KW-0472">Membrane</keyword>
<evidence type="ECO:0000313" key="8">
    <source>
        <dbReference type="EMBL" id="MFD1721676.1"/>
    </source>
</evidence>
<name>A0ABW4LHN4_9MICO</name>
<dbReference type="Proteomes" id="UP001597347">
    <property type="component" value="Unassembled WGS sequence"/>
</dbReference>
<evidence type="ECO:0000313" key="9">
    <source>
        <dbReference type="Proteomes" id="UP001597347"/>
    </source>
</evidence>
<keyword evidence="6 7" id="KW-0066">ATP synthesis</keyword>
<keyword evidence="4 7" id="KW-0406">Ion transport</keyword>
<comment type="subcellular location">
    <subcellularLocation>
        <location evidence="7">Cell membrane</location>
        <topology evidence="7">Peripheral membrane protein</topology>
    </subcellularLocation>
    <subcellularLocation>
        <location evidence="1">Membrane</location>
    </subcellularLocation>
</comment>
<reference evidence="9" key="1">
    <citation type="journal article" date="2019" name="Int. J. Syst. Evol. Microbiol.">
        <title>The Global Catalogue of Microorganisms (GCM) 10K type strain sequencing project: providing services to taxonomists for standard genome sequencing and annotation.</title>
        <authorList>
            <consortium name="The Broad Institute Genomics Platform"/>
            <consortium name="The Broad Institute Genome Sequencing Center for Infectious Disease"/>
            <person name="Wu L."/>
            <person name="Ma J."/>
        </authorList>
    </citation>
    <scope>NUCLEOTIDE SEQUENCE [LARGE SCALE GENOMIC DNA]</scope>
    <source>
        <strain evidence="9">CGMCC 1.12471</strain>
    </source>
</reference>
<dbReference type="HAMAP" id="MF_01416">
    <property type="entry name" value="ATP_synth_delta_bact"/>
    <property type="match status" value="1"/>
</dbReference>
<dbReference type="Pfam" id="PF00213">
    <property type="entry name" value="OSCP"/>
    <property type="match status" value="1"/>
</dbReference>
<comment type="function">
    <text evidence="7">This protein is part of the stalk that links CF(0) to CF(1). It either transmits conformational changes from CF(0) to CF(1) or is implicated in proton conduction.</text>
</comment>
<evidence type="ECO:0000256" key="3">
    <source>
        <dbReference type="ARBA" id="ARBA00022781"/>
    </source>
</evidence>
<protein>
    <recommendedName>
        <fullName evidence="7">ATP synthase subunit delta</fullName>
    </recommendedName>
    <alternativeName>
        <fullName evidence="7">ATP synthase F(1) sector subunit delta</fullName>
    </alternativeName>
    <alternativeName>
        <fullName evidence="7">F-type ATPase subunit delta</fullName>
        <shortName evidence="7">F-ATPase subunit delta</shortName>
    </alternativeName>
</protein>
<keyword evidence="7" id="KW-1003">Cell membrane</keyword>
<keyword evidence="7" id="KW-0139">CF(1)</keyword>
<keyword evidence="2 7" id="KW-0813">Transport</keyword>
<evidence type="ECO:0000256" key="4">
    <source>
        <dbReference type="ARBA" id="ARBA00023065"/>
    </source>
</evidence>
<dbReference type="InterPro" id="IPR000711">
    <property type="entry name" value="ATPase_OSCP/dsu"/>
</dbReference>